<comment type="similarity">
    <text evidence="3">Belongs to the PurU family.</text>
</comment>
<dbReference type="PANTHER" id="PTHR42706">
    <property type="entry name" value="FORMYLTETRAHYDROFOLATE DEFORMYLASE"/>
    <property type="match status" value="1"/>
</dbReference>
<dbReference type="CDD" id="cd04875">
    <property type="entry name" value="ACT_F4HF-DF"/>
    <property type="match status" value="1"/>
</dbReference>
<dbReference type="RefSeq" id="WP_260219989.1">
    <property type="nucleotide sequence ID" value="NZ_JAJAGO010000011.1"/>
</dbReference>
<reference evidence="7 8" key="1">
    <citation type="submission" date="2021-10" db="EMBL/GenBank/DDBJ databases">
        <title>Streptomyces gossypii sp. nov., isolated from soil collected from cotton field.</title>
        <authorList>
            <person name="Ge X."/>
            <person name="Chen X."/>
            <person name="Liu W."/>
        </authorList>
    </citation>
    <scope>NUCLEOTIDE SEQUENCE [LARGE SCALE GENOMIC DNA]</scope>
    <source>
        <strain evidence="7 8">N2-109</strain>
    </source>
</reference>
<evidence type="ECO:0000256" key="3">
    <source>
        <dbReference type="HAMAP-Rule" id="MF_01927"/>
    </source>
</evidence>
<evidence type="ECO:0000256" key="4">
    <source>
        <dbReference type="NCBIfam" id="TIGR00655"/>
    </source>
</evidence>
<organism evidence="7 8">
    <name type="scientific">Streptomyces gossypii</name>
    <dbReference type="NCBI Taxonomy" id="2883101"/>
    <lineage>
        <taxon>Bacteria</taxon>
        <taxon>Bacillati</taxon>
        <taxon>Actinomycetota</taxon>
        <taxon>Actinomycetes</taxon>
        <taxon>Kitasatosporales</taxon>
        <taxon>Streptomycetaceae</taxon>
        <taxon>Streptomyces</taxon>
    </lineage>
</organism>
<dbReference type="InterPro" id="IPR044074">
    <property type="entry name" value="PurU_ACT"/>
</dbReference>
<evidence type="ECO:0000256" key="1">
    <source>
        <dbReference type="ARBA" id="ARBA00022563"/>
    </source>
</evidence>
<protein>
    <recommendedName>
        <fullName evidence="3 4">Formyltetrahydrofolate deformylase</fullName>
        <ecNumber evidence="3 4">3.5.1.10</ecNumber>
    </recommendedName>
    <alternativeName>
        <fullName evidence="3">Formyl-FH(4) hydrolase</fullName>
    </alternativeName>
</protein>
<dbReference type="Pfam" id="PF00551">
    <property type="entry name" value="Formyl_trans_N"/>
    <property type="match status" value="1"/>
</dbReference>
<dbReference type="InterPro" id="IPR004810">
    <property type="entry name" value="PurU"/>
</dbReference>
<dbReference type="CDD" id="cd08648">
    <property type="entry name" value="FMT_core_Formyl-FH4-Hydrolase_C"/>
    <property type="match status" value="1"/>
</dbReference>
<dbReference type="InterPro" id="IPR002376">
    <property type="entry name" value="Formyl_transf_N"/>
</dbReference>
<dbReference type="EC" id="3.5.1.10" evidence="3 4"/>
<dbReference type="NCBIfam" id="NF004684">
    <property type="entry name" value="PRK06027.1"/>
    <property type="match status" value="1"/>
</dbReference>
<evidence type="ECO:0000259" key="6">
    <source>
        <dbReference type="Pfam" id="PF00551"/>
    </source>
</evidence>
<comment type="function">
    <text evidence="3">Catalyzes the hydrolysis of 10-formyltetrahydrofolate (formyl-FH4) to formate and tetrahydrofolate (FH4).</text>
</comment>
<evidence type="ECO:0000256" key="5">
    <source>
        <dbReference type="SAM" id="MobiDB-lite"/>
    </source>
</evidence>
<gene>
    <name evidence="3 7" type="primary">purU</name>
    <name evidence="7" type="ORF">LHJ74_22555</name>
</gene>
<dbReference type="InterPro" id="IPR036477">
    <property type="entry name" value="Formyl_transf_N_sf"/>
</dbReference>
<comment type="pathway">
    <text evidence="3">Purine metabolism; IMP biosynthesis via de novo pathway; formate from 10-formyl-5,6,7,8-tetrahydrofolate: step 1/1.</text>
</comment>
<dbReference type="HAMAP" id="MF_01927">
    <property type="entry name" value="PurU"/>
    <property type="match status" value="1"/>
</dbReference>
<dbReference type="PRINTS" id="PR01575">
    <property type="entry name" value="FFH4HYDRLASE"/>
</dbReference>
<dbReference type="Proteomes" id="UP001156389">
    <property type="component" value="Unassembled WGS sequence"/>
</dbReference>
<dbReference type="Gene3D" id="3.30.70.260">
    <property type="match status" value="1"/>
</dbReference>
<dbReference type="NCBIfam" id="TIGR00655">
    <property type="entry name" value="PurU"/>
    <property type="match status" value="1"/>
</dbReference>
<keyword evidence="3" id="KW-0658">Purine biosynthesis</keyword>
<comment type="caution">
    <text evidence="7">The sequence shown here is derived from an EMBL/GenBank/DDBJ whole genome shotgun (WGS) entry which is preliminary data.</text>
</comment>
<dbReference type="SUPFAM" id="SSF55021">
    <property type="entry name" value="ACT-like"/>
    <property type="match status" value="1"/>
</dbReference>
<keyword evidence="8" id="KW-1185">Reference proteome</keyword>
<evidence type="ECO:0000313" key="7">
    <source>
        <dbReference type="EMBL" id="MCT2592658.1"/>
    </source>
</evidence>
<dbReference type="GO" id="GO:0008864">
    <property type="term" value="F:formyltetrahydrofolate deformylase activity"/>
    <property type="evidence" value="ECO:0007669"/>
    <property type="project" value="UniProtKB-EC"/>
</dbReference>
<dbReference type="InterPro" id="IPR041729">
    <property type="entry name" value="Formyl-FH4-Hydrolase_C"/>
</dbReference>
<feature type="region of interest" description="Disordered" evidence="5">
    <location>
        <begin position="58"/>
        <end position="82"/>
    </location>
</feature>
<name>A0ABT2JXN3_9ACTN</name>
<sequence length="314" mass="34444">MSEAEEFVLTLSCPDKQGIVHAVSSFLFMTGCNIEDSQQFGDRDTGLFFMRVHFSGGGSAGGPEHAEGDGAGPGTERESAADDAAASLTTLSKLRASFGAIGDSFRMDWQLHRAADRMRVVLMVSKYGHCLNDLLFRSRIGALPVEIAAVVSNHTDFAELTASYDIPFHHIPVTRDTKAEAEARLLRLVEDEDVELVVLARYMQVLSDDLCKALSGRIINIHHSFLPSFKGAKPYHQAHARGVKLIGATAHYVTADLDEGPIIEQEVERVGHEVTPEQLVAIGRDVECQALARAVKWHSEHRVLLNGRRTVVFT</sequence>
<keyword evidence="2 3" id="KW-0378">Hydrolase</keyword>
<evidence type="ECO:0000313" key="8">
    <source>
        <dbReference type="Proteomes" id="UP001156389"/>
    </source>
</evidence>
<accession>A0ABT2JXN3</accession>
<comment type="catalytic activity">
    <reaction evidence="3">
        <text>(6R)-10-formyltetrahydrofolate + H2O = (6S)-5,6,7,8-tetrahydrofolate + formate + H(+)</text>
        <dbReference type="Rhea" id="RHEA:19833"/>
        <dbReference type="ChEBI" id="CHEBI:15377"/>
        <dbReference type="ChEBI" id="CHEBI:15378"/>
        <dbReference type="ChEBI" id="CHEBI:15740"/>
        <dbReference type="ChEBI" id="CHEBI:57453"/>
        <dbReference type="ChEBI" id="CHEBI:195366"/>
        <dbReference type="EC" id="3.5.1.10"/>
    </reaction>
</comment>
<dbReference type="Gene3D" id="3.40.50.170">
    <property type="entry name" value="Formyl transferase, N-terminal domain"/>
    <property type="match status" value="1"/>
</dbReference>
<feature type="active site" evidence="3">
    <location>
        <position position="258"/>
    </location>
</feature>
<keyword evidence="1 3" id="KW-0554">One-carbon metabolism</keyword>
<proteinExistence type="inferred from homology"/>
<evidence type="ECO:0000256" key="2">
    <source>
        <dbReference type="ARBA" id="ARBA00022801"/>
    </source>
</evidence>
<dbReference type="PANTHER" id="PTHR42706:SF1">
    <property type="entry name" value="FORMYLTETRAHYDROFOLATE DEFORMYLASE 2, MITOCHONDRIAL"/>
    <property type="match status" value="1"/>
</dbReference>
<dbReference type="EMBL" id="JAJAGO010000011">
    <property type="protein sequence ID" value="MCT2592658.1"/>
    <property type="molecule type" value="Genomic_DNA"/>
</dbReference>
<dbReference type="PIRSF" id="PIRSF036480">
    <property type="entry name" value="FormyFH4_hydr"/>
    <property type="match status" value="1"/>
</dbReference>
<dbReference type="InterPro" id="IPR045865">
    <property type="entry name" value="ACT-like_dom_sf"/>
</dbReference>
<feature type="domain" description="Formyl transferase N-terminal" evidence="6">
    <location>
        <begin position="118"/>
        <end position="295"/>
    </location>
</feature>
<dbReference type="SUPFAM" id="SSF53328">
    <property type="entry name" value="Formyltransferase"/>
    <property type="match status" value="1"/>
</dbReference>